<evidence type="ECO:0000256" key="1">
    <source>
        <dbReference type="SAM" id="MobiDB-lite"/>
    </source>
</evidence>
<dbReference type="GeneID" id="54288695"/>
<protein>
    <submittedName>
        <fullName evidence="2">Uncharacterized protein</fullName>
    </submittedName>
</protein>
<accession>A0A6A5XCW0</accession>
<dbReference type="Proteomes" id="UP000799778">
    <property type="component" value="Unassembled WGS sequence"/>
</dbReference>
<organism evidence="2 3">
    <name type="scientific">Aaosphaeria arxii CBS 175.79</name>
    <dbReference type="NCBI Taxonomy" id="1450172"/>
    <lineage>
        <taxon>Eukaryota</taxon>
        <taxon>Fungi</taxon>
        <taxon>Dikarya</taxon>
        <taxon>Ascomycota</taxon>
        <taxon>Pezizomycotina</taxon>
        <taxon>Dothideomycetes</taxon>
        <taxon>Pleosporomycetidae</taxon>
        <taxon>Pleosporales</taxon>
        <taxon>Pleosporales incertae sedis</taxon>
        <taxon>Aaosphaeria</taxon>
    </lineage>
</organism>
<reference evidence="2" key="1">
    <citation type="journal article" date="2020" name="Stud. Mycol.">
        <title>101 Dothideomycetes genomes: a test case for predicting lifestyles and emergence of pathogens.</title>
        <authorList>
            <person name="Haridas S."/>
            <person name="Albert R."/>
            <person name="Binder M."/>
            <person name="Bloem J."/>
            <person name="Labutti K."/>
            <person name="Salamov A."/>
            <person name="Andreopoulos B."/>
            <person name="Baker S."/>
            <person name="Barry K."/>
            <person name="Bills G."/>
            <person name="Bluhm B."/>
            <person name="Cannon C."/>
            <person name="Castanera R."/>
            <person name="Culley D."/>
            <person name="Daum C."/>
            <person name="Ezra D."/>
            <person name="Gonzalez J."/>
            <person name="Henrissat B."/>
            <person name="Kuo A."/>
            <person name="Liang C."/>
            <person name="Lipzen A."/>
            <person name="Lutzoni F."/>
            <person name="Magnuson J."/>
            <person name="Mondo S."/>
            <person name="Nolan M."/>
            <person name="Ohm R."/>
            <person name="Pangilinan J."/>
            <person name="Park H.-J."/>
            <person name="Ramirez L."/>
            <person name="Alfaro M."/>
            <person name="Sun H."/>
            <person name="Tritt A."/>
            <person name="Yoshinaga Y."/>
            <person name="Zwiers L.-H."/>
            <person name="Turgeon B."/>
            <person name="Goodwin S."/>
            <person name="Spatafora J."/>
            <person name="Crous P."/>
            <person name="Grigoriev I."/>
        </authorList>
    </citation>
    <scope>NUCLEOTIDE SEQUENCE</scope>
    <source>
        <strain evidence="2">CBS 175.79</strain>
    </source>
</reference>
<evidence type="ECO:0000313" key="2">
    <source>
        <dbReference type="EMBL" id="KAF2010760.1"/>
    </source>
</evidence>
<name>A0A6A5XCW0_9PLEO</name>
<evidence type="ECO:0000313" key="3">
    <source>
        <dbReference type="Proteomes" id="UP000799778"/>
    </source>
</evidence>
<dbReference type="RefSeq" id="XP_033379099.1">
    <property type="nucleotide sequence ID" value="XM_033531298.1"/>
</dbReference>
<feature type="compositionally biased region" description="Polar residues" evidence="1">
    <location>
        <begin position="80"/>
        <end position="89"/>
    </location>
</feature>
<dbReference type="PROSITE" id="PS51257">
    <property type="entry name" value="PROKAR_LIPOPROTEIN"/>
    <property type="match status" value="1"/>
</dbReference>
<sequence>MPPLRLPSTAPHPAATFLNRTRNYGVLFLLLSCTRTCVLLYLGNYSGQWTLDSGLWTVYQHSWPFTHLLHLPPFVPQISFNTPSESRPQPDTLAPPKHHPPHSPQPFSSTFHTTHPLVTNNLLFLRHRLKT</sequence>
<keyword evidence="3" id="KW-1185">Reference proteome</keyword>
<dbReference type="EMBL" id="ML978075">
    <property type="protein sequence ID" value="KAF2010760.1"/>
    <property type="molecule type" value="Genomic_DNA"/>
</dbReference>
<dbReference type="AlphaFoldDB" id="A0A6A5XCW0"/>
<feature type="region of interest" description="Disordered" evidence="1">
    <location>
        <begin position="80"/>
        <end position="112"/>
    </location>
</feature>
<gene>
    <name evidence="2" type="ORF">BU24DRAFT_45411</name>
</gene>
<proteinExistence type="predicted"/>